<dbReference type="Proteomes" id="UP000306740">
    <property type="component" value="Unassembled WGS sequence"/>
</dbReference>
<organism evidence="2 4">
    <name type="scientific">Mumia zhuanghuii</name>
    <dbReference type="NCBI Taxonomy" id="2585211"/>
    <lineage>
        <taxon>Bacteria</taxon>
        <taxon>Bacillati</taxon>
        <taxon>Actinomycetota</taxon>
        <taxon>Actinomycetes</taxon>
        <taxon>Propionibacteriales</taxon>
        <taxon>Nocardioidaceae</taxon>
        <taxon>Mumia</taxon>
    </lineage>
</organism>
<dbReference type="OrthoDB" id="3687464at2"/>
<name>A0A5C4MAA8_9ACTN</name>
<proteinExistence type="predicted"/>
<dbReference type="EMBL" id="VDFR01000035">
    <property type="protein sequence ID" value="TNC48524.1"/>
    <property type="molecule type" value="Genomic_DNA"/>
</dbReference>
<sequence length="184" mass="20396">MDPAEPADADFDALFRRAFVAEVAKKSGLMWVVYDDVWHPVWHAWLDDAVCIVAGGDEQPLPGIKEQTDVVLDLRAKSTRAQVAQVRATVEALDPGHPDWAEVTALLASERLNLFEPDEAVARWARECVVVRLRPTDLLASPGHLGDSSQREHPVESPARTVRGRPFALHRQRRAPRLSPGSDS</sequence>
<dbReference type="InterPro" id="IPR012349">
    <property type="entry name" value="Split_barrel_FMN-bd"/>
</dbReference>
<dbReference type="EMBL" id="VDFR01000194">
    <property type="protein sequence ID" value="TNC32176.1"/>
    <property type="molecule type" value="Genomic_DNA"/>
</dbReference>
<dbReference type="Gene3D" id="2.30.110.10">
    <property type="entry name" value="Electron Transport, Fmn-binding Protein, Chain A"/>
    <property type="match status" value="1"/>
</dbReference>
<comment type="caution">
    <text evidence="2">The sequence shown here is derived from an EMBL/GenBank/DDBJ whole genome shotgun (WGS) entry which is preliminary data.</text>
</comment>
<accession>A0A5C4MAA8</accession>
<dbReference type="AlphaFoldDB" id="A0A5C4MAA8"/>
<gene>
    <name evidence="3" type="ORF">FHE65_07210</name>
    <name evidence="2" type="ORF">FHE65_30475</name>
</gene>
<reference evidence="2 4" key="1">
    <citation type="submission" date="2019-05" db="EMBL/GenBank/DDBJ databases">
        <title>Mumia sp. nov., isolated from the intestinal contents of plateau pika (Ochotona curzoniae) in the Qinghai-Tibet plateau of China.</title>
        <authorList>
            <person name="Tian Z."/>
        </authorList>
    </citation>
    <scope>NUCLEOTIDE SEQUENCE [LARGE SCALE GENOMIC DNA]</scope>
    <source>
        <strain evidence="4">527</strain>
        <strain evidence="2">Z527</strain>
    </source>
</reference>
<feature type="region of interest" description="Disordered" evidence="1">
    <location>
        <begin position="140"/>
        <end position="184"/>
    </location>
</feature>
<evidence type="ECO:0000313" key="2">
    <source>
        <dbReference type="EMBL" id="TNC32176.1"/>
    </source>
</evidence>
<dbReference type="RefSeq" id="WP_139105609.1">
    <property type="nucleotide sequence ID" value="NZ_VDFR01000035.1"/>
</dbReference>
<evidence type="ECO:0000256" key="1">
    <source>
        <dbReference type="SAM" id="MobiDB-lite"/>
    </source>
</evidence>
<evidence type="ECO:0000313" key="4">
    <source>
        <dbReference type="Proteomes" id="UP000306740"/>
    </source>
</evidence>
<protein>
    <submittedName>
        <fullName evidence="2">Uncharacterized protein</fullName>
    </submittedName>
</protein>
<evidence type="ECO:0000313" key="3">
    <source>
        <dbReference type="EMBL" id="TNC48524.1"/>
    </source>
</evidence>